<sequence length="558" mass="58936">MDNTPPPSPDTPPEQTRDRTREQTAGREPRPAEQPQPATRPPAPAPAPAPGTPPVHPSDLLTPSAAPALPDPRIPASSPSSSPVPPPPPYPGAGTPSHSGPGAPPYPGAEVPRQYPGPGASAPPSPAGGPPPYPGTGAPAGALPGAVAPHDGTADGAPPYPGSATPAAPAMSPAPQAPPAYPGTAGPGLPATGQAAPPAYPGTGGSPVPEPPGPQPHDPHPGPQAPAQPSPPSPPRQFDPSRDLLLHDRDRDYIAARQRGADATAIGQLGLVLLPGLLCSLFVLVPLTAVFFRDAWWVPVVLWLAVPVLLVFHRPTERWFARRILGLRVPDRDEMAYLAPIWREVTKRAAVDQANYELWIEKGDGLNAYAAAGHIVAVTEYSMRQLPPGQLAGILAHELGHHIGGHTWIGLMTTWYMQPARITYAVMRAILRGIARVVIVTRGLFGVPLLFVALFVVMMAWWLFLPVVAGPYLMAWLGRKGELRADRKAAELGFAPTLVAVFRQFEMEERQASGAGPEAEQQRTGRGERLLMSHPEPEVRIRELEKYLHPGPAASPAG</sequence>
<feature type="compositionally biased region" description="Basic and acidic residues" evidence="12">
    <location>
        <begin position="15"/>
        <end position="31"/>
    </location>
</feature>
<dbReference type="EMBL" id="BAAAMJ010000052">
    <property type="protein sequence ID" value="GAA1928102.1"/>
    <property type="molecule type" value="Genomic_DNA"/>
</dbReference>
<comment type="cofactor">
    <cofactor evidence="1">
        <name>Zn(2+)</name>
        <dbReference type="ChEBI" id="CHEBI:29105"/>
    </cofactor>
</comment>
<evidence type="ECO:0000256" key="13">
    <source>
        <dbReference type="SAM" id="Phobius"/>
    </source>
</evidence>
<protein>
    <recommendedName>
        <fullName evidence="14">Peptidase M48 domain-containing protein</fullName>
    </recommendedName>
</protein>
<feature type="compositionally biased region" description="Pro residues" evidence="12">
    <location>
        <begin position="208"/>
        <end position="237"/>
    </location>
</feature>
<dbReference type="InterPro" id="IPR001915">
    <property type="entry name" value="Peptidase_M48"/>
</dbReference>
<keyword evidence="16" id="KW-1185">Reference proteome</keyword>
<keyword evidence="5 13" id="KW-0812">Transmembrane</keyword>
<feature type="compositionally biased region" description="Pro residues" evidence="12">
    <location>
        <begin position="1"/>
        <end position="12"/>
    </location>
</feature>
<evidence type="ECO:0000313" key="16">
    <source>
        <dbReference type="Proteomes" id="UP001501303"/>
    </source>
</evidence>
<feature type="compositionally biased region" description="Pro residues" evidence="12">
    <location>
        <begin position="82"/>
        <end position="91"/>
    </location>
</feature>
<accession>A0ABN2PQU6</accession>
<keyword evidence="3" id="KW-1003">Cell membrane</keyword>
<evidence type="ECO:0000256" key="5">
    <source>
        <dbReference type="ARBA" id="ARBA00022692"/>
    </source>
</evidence>
<feature type="domain" description="Peptidase M48" evidence="14">
    <location>
        <begin position="336"/>
        <end position="546"/>
    </location>
</feature>
<feature type="transmembrane region" description="Helical" evidence="13">
    <location>
        <begin position="295"/>
        <end position="313"/>
    </location>
</feature>
<evidence type="ECO:0000259" key="14">
    <source>
        <dbReference type="Pfam" id="PF01435"/>
    </source>
</evidence>
<name>A0ABN2PQU6_9ACTN</name>
<feature type="compositionally biased region" description="Basic and acidic residues" evidence="12">
    <location>
        <begin position="520"/>
        <end position="532"/>
    </location>
</feature>
<evidence type="ECO:0000256" key="3">
    <source>
        <dbReference type="ARBA" id="ARBA00022475"/>
    </source>
</evidence>
<evidence type="ECO:0000256" key="9">
    <source>
        <dbReference type="ARBA" id="ARBA00022989"/>
    </source>
</evidence>
<keyword evidence="7" id="KW-0378">Hydrolase</keyword>
<dbReference type="InterPro" id="IPR050083">
    <property type="entry name" value="HtpX_protease"/>
</dbReference>
<feature type="region of interest" description="Disordered" evidence="12">
    <location>
        <begin position="1"/>
        <end position="242"/>
    </location>
</feature>
<evidence type="ECO:0000256" key="10">
    <source>
        <dbReference type="ARBA" id="ARBA00023049"/>
    </source>
</evidence>
<evidence type="ECO:0000256" key="11">
    <source>
        <dbReference type="ARBA" id="ARBA00023136"/>
    </source>
</evidence>
<reference evidence="15 16" key="1">
    <citation type="journal article" date="2019" name="Int. J. Syst. Evol. Microbiol.">
        <title>The Global Catalogue of Microorganisms (GCM) 10K type strain sequencing project: providing services to taxonomists for standard genome sequencing and annotation.</title>
        <authorList>
            <consortium name="The Broad Institute Genomics Platform"/>
            <consortium name="The Broad Institute Genome Sequencing Center for Infectious Disease"/>
            <person name="Wu L."/>
            <person name="Ma J."/>
        </authorList>
    </citation>
    <scope>NUCLEOTIDE SEQUENCE [LARGE SCALE GENOMIC DNA]</scope>
    <source>
        <strain evidence="15 16">JCM 13581</strain>
    </source>
</reference>
<feature type="compositionally biased region" description="Pro residues" evidence="12">
    <location>
        <begin position="32"/>
        <end position="56"/>
    </location>
</feature>
<dbReference type="Pfam" id="PF01435">
    <property type="entry name" value="Peptidase_M48"/>
    <property type="match status" value="1"/>
</dbReference>
<evidence type="ECO:0000256" key="2">
    <source>
        <dbReference type="ARBA" id="ARBA00004651"/>
    </source>
</evidence>
<gene>
    <name evidence="15" type="ORF">GCM10009716_39890</name>
</gene>
<evidence type="ECO:0000256" key="8">
    <source>
        <dbReference type="ARBA" id="ARBA00022833"/>
    </source>
</evidence>
<dbReference type="Gene3D" id="3.30.2010.10">
    <property type="entry name" value="Metalloproteases ('zincins'), catalytic domain"/>
    <property type="match status" value="1"/>
</dbReference>
<feature type="compositionally biased region" description="Low complexity" evidence="12">
    <location>
        <begin position="135"/>
        <end position="149"/>
    </location>
</feature>
<keyword evidence="9 13" id="KW-1133">Transmembrane helix</keyword>
<organism evidence="15 16">
    <name type="scientific">Streptomyces sodiiphilus</name>
    <dbReference type="NCBI Taxonomy" id="226217"/>
    <lineage>
        <taxon>Bacteria</taxon>
        <taxon>Bacillati</taxon>
        <taxon>Actinomycetota</taxon>
        <taxon>Actinomycetes</taxon>
        <taxon>Kitasatosporales</taxon>
        <taxon>Streptomycetaceae</taxon>
        <taxon>Streptomyces</taxon>
    </lineage>
</organism>
<evidence type="ECO:0000256" key="1">
    <source>
        <dbReference type="ARBA" id="ARBA00001947"/>
    </source>
</evidence>
<feature type="transmembrane region" description="Helical" evidence="13">
    <location>
        <begin position="269"/>
        <end position="289"/>
    </location>
</feature>
<feature type="compositionally biased region" description="Low complexity" evidence="12">
    <location>
        <begin position="162"/>
        <end position="174"/>
    </location>
</feature>
<dbReference type="PANTHER" id="PTHR43221">
    <property type="entry name" value="PROTEASE HTPX"/>
    <property type="match status" value="1"/>
</dbReference>
<keyword evidence="11 13" id="KW-0472">Membrane</keyword>
<comment type="caution">
    <text evidence="15">The sequence shown here is derived from an EMBL/GenBank/DDBJ whole genome shotgun (WGS) entry which is preliminary data.</text>
</comment>
<feature type="compositionally biased region" description="Low complexity" evidence="12">
    <location>
        <begin position="182"/>
        <end position="197"/>
    </location>
</feature>
<keyword evidence="6" id="KW-0479">Metal-binding</keyword>
<evidence type="ECO:0000256" key="4">
    <source>
        <dbReference type="ARBA" id="ARBA00022670"/>
    </source>
</evidence>
<keyword evidence="10" id="KW-0482">Metalloprotease</keyword>
<keyword evidence="4" id="KW-0645">Protease</keyword>
<proteinExistence type="predicted"/>
<evidence type="ECO:0000256" key="6">
    <source>
        <dbReference type="ARBA" id="ARBA00022723"/>
    </source>
</evidence>
<dbReference type="Proteomes" id="UP001501303">
    <property type="component" value="Unassembled WGS sequence"/>
</dbReference>
<comment type="subcellular location">
    <subcellularLocation>
        <location evidence="2">Cell membrane</location>
        <topology evidence="2">Multi-pass membrane protein</topology>
    </subcellularLocation>
</comment>
<feature type="compositionally biased region" description="Pro residues" evidence="12">
    <location>
        <begin position="121"/>
        <end position="134"/>
    </location>
</feature>
<evidence type="ECO:0000313" key="15">
    <source>
        <dbReference type="EMBL" id="GAA1928102.1"/>
    </source>
</evidence>
<evidence type="ECO:0000256" key="12">
    <source>
        <dbReference type="SAM" id="MobiDB-lite"/>
    </source>
</evidence>
<dbReference type="PANTHER" id="PTHR43221:SF1">
    <property type="entry name" value="PROTEASE HTPX"/>
    <property type="match status" value="1"/>
</dbReference>
<keyword evidence="8" id="KW-0862">Zinc</keyword>
<feature type="region of interest" description="Disordered" evidence="12">
    <location>
        <begin position="509"/>
        <end position="532"/>
    </location>
</feature>
<evidence type="ECO:0000256" key="7">
    <source>
        <dbReference type="ARBA" id="ARBA00022801"/>
    </source>
</evidence>
<feature type="transmembrane region" description="Helical" evidence="13">
    <location>
        <begin position="434"/>
        <end position="454"/>
    </location>
</feature>